<evidence type="ECO:0008006" key="3">
    <source>
        <dbReference type="Google" id="ProtNLM"/>
    </source>
</evidence>
<dbReference type="Proteomes" id="UP000183974">
    <property type="component" value="Unassembled WGS sequence"/>
</dbReference>
<dbReference type="Gene3D" id="2.40.50.90">
    <property type="match status" value="1"/>
</dbReference>
<accession>A0A1M7KS60</accession>
<dbReference type="STRING" id="337701.SAMN05444398_1359"/>
<dbReference type="EMBL" id="FRBR01000035">
    <property type="protein sequence ID" value="SHM67865.1"/>
    <property type="molecule type" value="Genomic_DNA"/>
</dbReference>
<dbReference type="InterPro" id="IPR035437">
    <property type="entry name" value="SNase_OB-fold_sf"/>
</dbReference>
<name>A0A1M7KS60_9RHOB</name>
<evidence type="ECO:0000313" key="1">
    <source>
        <dbReference type="EMBL" id="SHM67865.1"/>
    </source>
</evidence>
<proteinExistence type="predicted"/>
<organism evidence="1 2">
    <name type="scientific">Roseovarius pacificus</name>
    <dbReference type="NCBI Taxonomy" id="337701"/>
    <lineage>
        <taxon>Bacteria</taxon>
        <taxon>Pseudomonadati</taxon>
        <taxon>Pseudomonadota</taxon>
        <taxon>Alphaproteobacteria</taxon>
        <taxon>Rhodobacterales</taxon>
        <taxon>Roseobacteraceae</taxon>
        <taxon>Roseovarius</taxon>
    </lineage>
</organism>
<dbReference type="SUPFAM" id="SSF50199">
    <property type="entry name" value="Staphylococcal nuclease"/>
    <property type="match status" value="1"/>
</dbReference>
<feature type="non-terminal residue" evidence="1">
    <location>
        <position position="1"/>
    </location>
</feature>
<evidence type="ECO:0000313" key="2">
    <source>
        <dbReference type="Proteomes" id="UP000183974"/>
    </source>
</evidence>
<protein>
    <recommendedName>
        <fullName evidence="3">Nuclease homologue</fullName>
    </recommendedName>
</protein>
<keyword evidence="2" id="KW-1185">Reference proteome</keyword>
<dbReference type="AlphaFoldDB" id="A0A1M7KS60"/>
<sequence>IAGRSGAGGPTSGRVTHVRDGDTIEVDGRPIRIAALDCAESGTMAGEAATRRMRALVSGGRLNCSLTGERSYDRWIGNCRLASGRDIASVMIAEGLCRRGR</sequence>
<reference evidence="1 2" key="1">
    <citation type="submission" date="2016-11" db="EMBL/GenBank/DDBJ databases">
        <authorList>
            <person name="Jaros S."/>
            <person name="Januszkiewicz K."/>
            <person name="Wedrychowicz H."/>
        </authorList>
    </citation>
    <scope>NUCLEOTIDE SEQUENCE [LARGE SCALE GENOMIC DNA]</scope>
    <source>
        <strain evidence="1 2">DSM 29589</strain>
    </source>
</reference>
<dbReference type="RefSeq" id="WP_373285811.1">
    <property type="nucleotide sequence ID" value="NZ_BMLR01000036.1"/>
</dbReference>
<gene>
    <name evidence="1" type="ORF">SAMN05444398_1359</name>
</gene>